<dbReference type="EMBL" id="GL883091">
    <property type="protein sequence ID" value="EGG11946.1"/>
    <property type="molecule type" value="Genomic_DNA"/>
</dbReference>
<dbReference type="KEGG" id="mlr:MELLADRAFT_54665"/>
<dbReference type="GeneID" id="18928927"/>
<accession>F4R6X4</accession>
<protein>
    <submittedName>
        <fullName evidence="1">Uncharacterized protein</fullName>
    </submittedName>
</protein>
<dbReference type="HOGENOM" id="CLU_3050816_0_0_1"/>
<dbReference type="VEuPathDB" id="FungiDB:MELLADRAFT_54665"/>
<dbReference type="Proteomes" id="UP000001072">
    <property type="component" value="Unassembled WGS sequence"/>
</dbReference>
<evidence type="ECO:0000313" key="1">
    <source>
        <dbReference type="EMBL" id="EGG11946.1"/>
    </source>
</evidence>
<reference evidence="2" key="1">
    <citation type="journal article" date="2011" name="Proc. Natl. Acad. Sci. U.S.A.">
        <title>Obligate biotrophy features unraveled by the genomic analysis of rust fungi.</title>
        <authorList>
            <person name="Duplessis S."/>
            <person name="Cuomo C.A."/>
            <person name="Lin Y.-C."/>
            <person name="Aerts A."/>
            <person name="Tisserant E."/>
            <person name="Veneault-Fourrey C."/>
            <person name="Joly D.L."/>
            <person name="Hacquard S."/>
            <person name="Amselem J."/>
            <person name="Cantarel B.L."/>
            <person name="Chiu R."/>
            <person name="Coutinho P.M."/>
            <person name="Feau N."/>
            <person name="Field M."/>
            <person name="Frey P."/>
            <person name="Gelhaye E."/>
            <person name="Goldberg J."/>
            <person name="Grabherr M.G."/>
            <person name="Kodira C.D."/>
            <person name="Kohler A."/>
            <person name="Kuees U."/>
            <person name="Lindquist E.A."/>
            <person name="Lucas S.M."/>
            <person name="Mago R."/>
            <person name="Mauceli E."/>
            <person name="Morin E."/>
            <person name="Murat C."/>
            <person name="Pangilinan J.L."/>
            <person name="Park R."/>
            <person name="Pearson M."/>
            <person name="Quesneville H."/>
            <person name="Rouhier N."/>
            <person name="Sakthikumar S."/>
            <person name="Salamov A.A."/>
            <person name="Schmutz J."/>
            <person name="Selles B."/>
            <person name="Shapiro H."/>
            <person name="Tanguay P."/>
            <person name="Tuskan G.A."/>
            <person name="Henrissat B."/>
            <person name="Van de Peer Y."/>
            <person name="Rouze P."/>
            <person name="Ellis J.G."/>
            <person name="Dodds P.N."/>
            <person name="Schein J.E."/>
            <person name="Zhong S."/>
            <person name="Hamelin R.C."/>
            <person name="Grigoriev I.V."/>
            <person name="Szabo L.J."/>
            <person name="Martin F."/>
        </authorList>
    </citation>
    <scope>NUCLEOTIDE SEQUENCE [LARGE SCALE GENOMIC DNA]</scope>
    <source>
        <strain evidence="2">98AG31 / pathotype 3-4-7</strain>
    </source>
</reference>
<gene>
    <name evidence="1" type="ORF">MELLADRAFT_54665</name>
</gene>
<dbReference type="RefSeq" id="XP_007404321.1">
    <property type="nucleotide sequence ID" value="XM_007404259.1"/>
</dbReference>
<sequence length="54" mass="6473">MLITNIGDHRDNRNEEVFKTTPKKYKASRLLSDSYKRKQDAIPMIDVMRRTYEV</sequence>
<proteinExistence type="predicted"/>
<dbReference type="InParanoid" id="F4R6X4"/>
<keyword evidence="2" id="KW-1185">Reference proteome</keyword>
<organism evidence="2">
    <name type="scientific">Melampsora larici-populina (strain 98AG31 / pathotype 3-4-7)</name>
    <name type="common">Poplar leaf rust fungus</name>
    <dbReference type="NCBI Taxonomy" id="747676"/>
    <lineage>
        <taxon>Eukaryota</taxon>
        <taxon>Fungi</taxon>
        <taxon>Dikarya</taxon>
        <taxon>Basidiomycota</taxon>
        <taxon>Pucciniomycotina</taxon>
        <taxon>Pucciniomycetes</taxon>
        <taxon>Pucciniales</taxon>
        <taxon>Melampsoraceae</taxon>
        <taxon>Melampsora</taxon>
    </lineage>
</organism>
<evidence type="ECO:0000313" key="2">
    <source>
        <dbReference type="Proteomes" id="UP000001072"/>
    </source>
</evidence>
<dbReference type="AlphaFoldDB" id="F4R6X4"/>
<name>F4R6X4_MELLP</name>
<feature type="non-terminal residue" evidence="1">
    <location>
        <position position="1"/>
    </location>
</feature>